<evidence type="ECO:0000313" key="2">
    <source>
        <dbReference type="EMBL" id="KAF2753166.1"/>
    </source>
</evidence>
<dbReference type="AlphaFoldDB" id="A0A6A6VTP5"/>
<dbReference type="PANTHER" id="PTHR33112:SF16">
    <property type="entry name" value="HETEROKARYON INCOMPATIBILITY DOMAIN-CONTAINING PROTEIN"/>
    <property type="match status" value="1"/>
</dbReference>
<dbReference type="RefSeq" id="XP_033595617.1">
    <property type="nucleotide sequence ID" value="XM_033742178.1"/>
</dbReference>
<name>A0A6A6VTP5_9PEZI</name>
<evidence type="ECO:0000313" key="3">
    <source>
        <dbReference type="Proteomes" id="UP000799437"/>
    </source>
</evidence>
<evidence type="ECO:0000259" key="1">
    <source>
        <dbReference type="Pfam" id="PF06985"/>
    </source>
</evidence>
<feature type="domain" description="Heterokaryon incompatibility" evidence="1">
    <location>
        <begin position="58"/>
        <end position="213"/>
    </location>
</feature>
<reference evidence="2" key="1">
    <citation type="journal article" date="2020" name="Stud. Mycol.">
        <title>101 Dothideomycetes genomes: a test case for predicting lifestyles and emergence of pathogens.</title>
        <authorList>
            <person name="Haridas S."/>
            <person name="Albert R."/>
            <person name="Binder M."/>
            <person name="Bloem J."/>
            <person name="Labutti K."/>
            <person name="Salamov A."/>
            <person name="Andreopoulos B."/>
            <person name="Baker S."/>
            <person name="Barry K."/>
            <person name="Bills G."/>
            <person name="Bluhm B."/>
            <person name="Cannon C."/>
            <person name="Castanera R."/>
            <person name="Culley D."/>
            <person name="Daum C."/>
            <person name="Ezra D."/>
            <person name="Gonzalez J."/>
            <person name="Henrissat B."/>
            <person name="Kuo A."/>
            <person name="Liang C."/>
            <person name="Lipzen A."/>
            <person name="Lutzoni F."/>
            <person name="Magnuson J."/>
            <person name="Mondo S."/>
            <person name="Nolan M."/>
            <person name="Ohm R."/>
            <person name="Pangilinan J."/>
            <person name="Park H.-J."/>
            <person name="Ramirez L."/>
            <person name="Alfaro M."/>
            <person name="Sun H."/>
            <person name="Tritt A."/>
            <person name="Yoshinaga Y."/>
            <person name="Zwiers L.-H."/>
            <person name="Turgeon B."/>
            <person name="Goodwin S."/>
            <person name="Spatafora J."/>
            <person name="Crous P."/>
            <person name="Grigoriev I."/>
        </authorList>
    </citation>
    <scope>NUCLEOTIDE SEQUENCE</scope>
    <source>
        <strain evidence="2">CBS 121739</strain>
    </source>
</reference>
<proteinExistence type="predicted"/>
<dbReference type="Pfam" id="PF06985">
    <property type="entry name" value="HET"/>
    <property type="match status" value="1"/>
</dbReference>
<gene>
    <name evidence="2" type="ORF">EJ05DRAFT_445429</name>
</gene>
<dbReference type="OrthoDB" id="5125733at2759"/>
<dbReference type="Proteomes" id="UP000799437">
    <property type="component" value="Unassembled WGS sequence"/>
</dbReference>
<feature type="non-terminal residue" evidence="2">
    <location>
        <position position="376"/>
    </location>
</feature>
<dbReference type="EMBL" id="ML996586">
    <property type="protein sequence ID" value="KAF2753166.1"/>
    <property type="molecule type" value="Genomic_DNA"/>
</dbReference>
<keyword evidence="3" id="KW-1185">Reference proteome</keyword>
<accession>A0A6A6VTP5</accession>
<protein>
    <submittedName>
        <fullName evidence="2">HET-domain-containing protein</fullName>
    </submittedName>
</protein>
<organism evidence="2 3">
    <name type="scientific">Pseudovirgaria hyperparasitica</name>
    <dbReference type="NCBI Taxonomy" id="470096"/>
    <lineage>
        <taxon>Eukaryota</taxon>
        <taxon>Fungi</taxon>
        <taxon>Dikarya</taxon>
        <taxon>Ascomycota</taxon>
        <taxon>Pezizomycotina</taxon>
        <taxon>Dothideomycetes</taxon>
        <taxon>Dothideomycetes incertae sedis</taxon>
        <taxon>Acrospermales</taxon>
        <taxon>Acrospermaceae</taxon>
        <taxon>Pseudovirgaria</taxon>
    </lineage>
</organism>
<dbReference type="PANTHER" id="PTHR33112">
    <property type="entry name" value="DOMAIN PROTEIN, PUTATIVE-RELATED"/>
    <property type="match status" value="1"/>
</dbReference>
<dbReference type="GeneID" id="54483232"/>
<sequence>MRASFPRIRSWIAHCNRNHNGCIEAQRLGPLLPTRVVVIGDAPDQLYLMASEGARGHYAAMSYAWGKVSPEPITTTRHTWTKHLHGFSISELPPSLRDGVLTARNLGLRYLWIDRLCIIQDSIADKETEMANMQQIYQNAYLTIVAACASSSAESFLNIRDAHSSVITLPVFCLNPDSVGRDRIREDGSVQLWHKDSSQGCEPLYERAWTLQETFLAPRLLIYSRDCCFFKCLGGHQCDDPAIDWNTYCAKAGLNSTRMMHQGKLTRPSLSAQAPGIHSIINSTSMQANKLPEHFRAWKRIVRDYSMRALSDPMDKLPALSGVVSYMQSEMKDECLAGLWRRHLLREVTWMSKGATRSEVWRAPSWSWMSLDGPLS</sequence>
<dbReference type="InterPro" id="IPR010730">
    <property type="entry name" value="HET"/>
</dbReference>